<dbReference type="Gene3D" id="1.10.8.10">
    <property type="entry name" value="DNA helicase RuvA subunit, C-terminal domain"/>
    <property type="match status" value="1"/>
</dbReference>
<evidence type="ECO:0000256" key="3">
    <source>
        <dbReference type="ARBA" id="ARBA00022833"/>
    </source>
</evidence>
<dbReference type="InterPro" id="IPR043145">
    <property type="entry name" value="Znf_ZZ_sf"/>
</dbReference>
<dbReference type="WBParaSite" id="Gr19_v10_g12480.t3">
    <property type="protein sequence ID" value="Gr19_v10_g12480.t3"/>
    <property type="gene ID" value="Gr19_v10_g12480"/>
</dbReference>
<feature type="region of interest" description="Disordered" evidence="5">
    <location>
        <begin position="635"/>
        <end position="669"/>
    </location>
</feature>
<evidence type="ECO:0000313" key="7">
    <source>
        <dbReference type="Proteomes" id="UP000887572"/>
    </source>
</evidence>
<dbReference type="GO" id="GO:0008270">
    <property type="term" value="F:zinc ion binding"/>
    <property type="evidence" value="ECO:0007669"/>
    <property type="project" value="UniProtKB-KW"/>
</dbReference>
<keyword evidence="1" id="KW-0479">Metal-binding</keyword>
<feature type="compositionally biased region" description="Low complexity" evidence="5">
    <location>
        <begin position="745"/>
        <end position="763"/>
    </location>
</feature>
<feature type="region of interest" description="Disordered" evidence="5">
    <location>
        <begin position="745"/>
        <end position="770"/>
    </location>
</feature>
<dbReference type="InterPro" id="IPR052260">
    <property type="entry name" value="Autophagy_Rcpt_SigReg"/>
</dbReference>
<dbReference type="SUPFAM" id="SSF54277">
    <property type="entry name" value="CAD &amp; PB1 domains"/>
    <property type="match status" value="1"/>
</dbReference>
<dbReference type="CDD" id="cd02340">
    <property type="entry name" value="ZZ_NBR1_like"/>
    <property type="match status" value="1"/>
</dbReference>
<feature type="region of interest" description="Disordered" evidence="5">
    <location>
        <begin position="536"/>
        <end position="563"/>
    </location>
</feature>
<reference evidence="8" key="1">
    <citation type="submission" date="2022-11" db="UniProtKB">
        <authorList>
            <consortium name="WormBaseParasite"/>
        </authorList>
    </citation>
    <scope>IDENTIFICATION</scope>
</reference>
<sequence length="1001" mass="110638">MEEQRDIELAEDAAATEHGGKKATSVAVKWFYNGNWRRFQCVQWTIDALMAEVRALEPNFRGQLFYRDADGDAIVFGTDAEMRMMLSYFRNKLSKDTVLLETLAGEQPKMDEMTPKVAASSSDVKQLHPNIICDMCDGNVVGMRYKCFLCPDFDLCEQCEKTGVHGEHPLCRLATVGTPKPFGLLKSSMPPLMPPLKTSYHHYHGHGGLGHHVKKLVDVAPPLLMDLPEDLARRAKENQQRFEAKWEKLEHKHAKRTARREQRLQDHTSRVMNRLERSAKARTMHLPVPPSAPSADVEQAQHQQENNNNARQQQDGRVDFLKSIGQRVQQALMSFGIECDAEVRDERGVLHGSVPSQPMENSKSIGVNNTGAQQKKVPEKKISPAKCRMLVDVPFCSDGILQRPQLCSSSLRMPKPSVVEAERLGHAFLEHKRRELKNLTNTSSSEKPLRSGLPPPPPSSPPSEAMEQKQTEVLAALVGAQEAVKKALPAALSGLEATSAAANRVGQSVVGAARHGAENLSEKFLSPEFLANILQQPKPTPMPAKPNTTQPTDGETKNDGRNAKLSGEVSVNAHLHKSTNTSDQSDQNVSVVEQENAAAVFPPQQAPVQQELARRLNELHLANETVMTDQLQKHMREEEGEKKAEENLKKHPNEQAKEDVSVDGKKGEEDLIDSDVEVLEIDGNLLGKPLTPVQLGSKRKLEDNKGNNDNLMKLSTHNTSSIEPDKPMDGQIEPSAETFVLDISSLSSRSSTTSSSSSMGPSSADDEDGTGWMMVKKESFKKLCDFYEKRRRVDGTMADPFAAQLEREFLEAMAALGPNNDDAVHKSVVDEQIVDLSTESGPVEPKKSDGCAHAVVMRGVCAGCGQDFRQPNELISSAAILGIQKEAQNDAALHAHSSNDPQLQSQRLYPVLDAPAHSEVCTAGLPYPGYQKPTGQKHCRRCEWIHENFIVQNVVNQLVEMGFDNCNGWLFRVVEQEGPEMDRIFAAIDGDPMYCARISLE</sequence>
<dbReference type="Pfam" id="PF00569">
    <property type="entry name" value="ZZ"/>
    <property type="match status" value="1"/>
</dbReference>
<evidence type="ECO:0000313" key="8">
    <source>
        <dbReference type="WBParaSite" id="Gr19_v10_g12480.t3"/>
    </source>
</evidence>
<dbReference type="PANTHER" id="PTHR15090:SF0">
    <property type="entry name" value="SEQUESTOSOME-1"/>
    <property type="match status" value="1"/>
</dbReference>
<dbReference type="PROSITE" id="PS50135">
    <property type="entry name" value="ZF_ZZ_2"/>
    <property type="match status" value="1"/>
</dbReference>
<dbReference type="GO" id="GO:0035973">
    <property type="term" value="P:aggrephagy"/>
    <property type="evidence" value="ECO:0007669"/>
    <property type="project" value="TreeGrafter"/>
</dbReference>
<keyword evidence="2 4" id="KW-0863">Zinc-finger</keyword>
<keyword evidence="3" id="KW-0862">Zinc</keyword>
<dbReference type="SUPFAM" id="SSF46934">
    <property type="entry name" value="UBA-like"/>
    <property type="match status" value="1"/>
</dbReference>
<dbReference type="GO" id="GO:0044753">
    <property type="term" value="C:amphisome"/>
    <property type="evidence" value="ECO:0007669"/>
    <property type="project" value="TreeGrafter"/>
</dbReference>
<accession>A0A914GYE1</accession>
<dbReference type="GO" id="GO:0016235">
    <property type="term" value="C:aggresome"/>
    <property type="evidence" value="ECO:0007669"/>
    <property type="project" value="TreeGrafter"/>
</dbReference>
<proteinExistence type="predicted"/>
<dbReference type="GO" id="GO:0070530">
    <property type="term" value="F:K63-linked polyubiquitin modification-dependent protein binding"/>
    <property type="evidence" value="ECO:0007669"/>
    <property type="project" value="TreeGrafter"/>
</dbReference>
<feature type="region of interest" description="Disordered" evidence="5">
    <location>
        <begin position="434"/>
        <end position="469"/>
    </location>
</feature>
<feature type="compositionally biased region" description="Polar residues" evidence="5">
    <location>
        <begin position="354"/>
        <end position="373"/>
    </location>
</feature>
<evidence type="ECO:0000259" key="6">
    <source>
        <dbReference type="PROSITE" id="PS50135"/>
    </source>
</evidence>
<dbReference type="CDD" id="cd05992">
    <property type="entry name" value="PB1"/>
    <property type="match status" value="1"/>
</dbReference>
<feature type="region of interest" description="Disordered" evidence="5">
    <location>
        <begin position="696"/>
        <end position="727"/>
    </location>
</feature>
<dbReference type="PANTHER" id="PTHR15090">
    <property type="entry name" value="SEQUESTOSOME 1-RELATED"/>
    <property type="match status" value="1"/>
</dbReference>
<dbReference type="SMART" id="SM00291">
    <property type="entry name" value="ZnF_ZZ"/>
    <property type="match status" value="1"/>
</dbReference>
<dbReference type="GO" id="GO:0000423">
    <property type="term" value="P:mitophagy"/>
    <property type="evidence" value="ECO:0007669"/>
    <property type="project" value="TreeGrafter"/>
</dbReference>
<name>A0A914GYE1_GLORO</name>
<feature type="domain" description="ZZ-type" evidence="6">
    <location>
        <begin position="128"/>
        <end position="178"/>
    </location>
</feature>
<dbReference type="InterPro" id="IPR009060">
    <property type="entry name" value="UBA-like_sf"/>
</dbReference>
<dbReference type="GO" id="GO:0005080">
    <property type="term" value="F:protein kinase C binding"/>
    <property type="evidence" value="ECO:0007669"/>
    <property type="project" value="TreeGrafter"/>
</dbReference>
<dbReference type="PROSITE" id="PS01357">
    <property type="entry name" value="ZF_ZZ_1"/>
    <property type="match status" value="1"/>
</dbReference>
<dbReference type="GO" id="GO:0007032">
    <property type="term" value="P:endosome organization"/>
    <property type="evidence" value="ECO:0007669"/>
    <property type="project" value="TreeGrafter"/>
</dbReference>
<evidence type="ECO:0000256" key="4">
    <source>
        <dbReference type="PROSITE-ProRule" id="PRU00228"/>
    </source>
</evidence>
<dbReference type="AlphaFoldDB" id="A0A914GYE1"/>
<evidence type="ECO:0000256" key="2">
    <source>
        <dbReference type="ARBA" id="ARBA00022771"/>
    </source>
</evidence>
<feature type="compositionally biased region" description="Low complexity" evidence="5">
    <location>
        <begin position="298"/>
        <end position="313"/>
    </location>
</feature>
<feature type="compositionally biased region" description="Polar residues" evidence="5">
    <location>
        <begin position="707"/>
        <end position="722"/>
    </location>
</feature>
<feature type="region of interest" description="Disordered" evidence="5">
    <location>
        <begin position="249"/>
        <end position="314"/>
    </location>
</feature>
<evidence type="ECO:0000256" key="1">
    <source>
        <dbReference type="ARBA" id="ARBA00022723"/>
    </source>
</evidence>
<organism evidence="7 8">
    <name type="scientific">Globodera rostochiensis</name>
    <name type="common">Golden nematode worm</name>
    <name type="synonym">Heterodera rostochiensis</name>
    <dbReference type="NCBI Taxonomy" id="31243"/>
    <lineage>
        <taxon>Eukaryota</taxon>
        <taxon>Metazoa</taxon>
        <taxon>Ecdysozoa</taxon>
        <taxon>Nematoda</taxon>
        <taxon>Chromadorea</taxon>
        <taxon>Rhabditida</taxon>
        <taxon>Tylenchina</taxon>
        <taxon>Tylenchomorpha</taxon>
        <taxon>Tylenchoidea</taxon>
        <taxon>Heteroderidae</taxon>
        <taxon>Heteroderinae</taxon>
        <taxon>Globodera</taxon>
    </lineage>
</organism>
<dbReference type="SUPFAM" id="SSF57850">
    <property type="entry name" value="RING/U-box"/>
    <property type="match status" value="1"/>
</dbReference>
<dbReference type="Gene3D" id="3.30.60.90">
    <property type="match status" value="1"/>
</dbReference>
<feature type="region of interest" description="Disordered" evidence="5">
    <location>
        <begin position="351"/>
        <end position="380"/>
    </location>
</feature>
<protein>
    <submittedName>
        <fullName evidence="8">ZZ-type domain-containing protein</fullName>
    </submittedName>
</protein>
<feature type="compositionally biased region" description="Basic and acidic residues" evidence="5">
    <location>
        <begin position="259"/>
        <end position="279"/>
    </location>
</feature>
<dbReference type="Proteomes" id="UP000887572">
    <property type="component" value="Unplaced"/>
</dbReference>
<evidence type="ECO:0000256" key="5">
    <source>
        <dbReference type="SAM" id="MobiDB-lite"/>
    </source>
</evidence>
<keyword evidence="7" id="KW-1185">Reference proteome</keyword>
<dbReference type="InterPro" id="IPR000433">
    <property type="entry name" value="Znf_ZZ"/>
</dbReference>